<dbReference type="GO" id="GO:0046872">
    <property type="term" value="F:metal ion binding"/>
    <property type="evidence" value="ECO:0007669"/>
    <property type="project" value="UniProtKB-KW"/>
</dbReference>
<dbReference type="FunFam" id="3.40.720.10:FF:000070">
    <property type="entry name" value="Arylsulfatase A"/>
    <property type="match status" value="1"/>
</dbReference>
<protein>
    <submittedName>
        <fullName evidence="6">Arylsulfatase</fullName>
        <ecNumber evidence="6">3.1.6.1</ecNumber>
    </submittedName>
</protein>
<dbReference type="InterPro" id="IPR017850">
    <property type="entry name" value="Alkaline_phosphatase_core_sf"/>
</dbReference>
<dbReference type="PANTHER" id="PTHR42693">
    <property type="entry name" value="ARYLSULFATASE FAMILY MEMBER"/>
    <property type="match status" value="1"/>
</dbReference>
<evidence type="ECO:0000259" key="5">
    <source>
        <dbReference type="Pfam" id="PF00884"/>
    </source>
</evidence>
<keyword evidence="4" id="KW-0106">Calcium</keyword>
<dbReference type="RefSeq" id="WP_231741138.1">
    <property type="nucleotide sequence ID" value="NZ_SIHI01000104.1"/>
</dbReference>
<dbReference type="PROSITE" id="PS00523">
    <property type="entry name" value="SULFATASE_1"/>
    <property type="match status" value="1"/>
</dbReference>
<evidence type="ECO:0000256" key="4">
    <source>
        <dbReference type="ARBA" id="ARBA00022837"/>
    </source>
</evidence>
<name>A0A5C5UYE3_9PLAN</name>
<keyword evidence="3 6" id="KW-0378">Hydrolase</keyword>
<dbReference type="InterPro" id="IPR050738">
    <property type="entry name" value="Sulfatase"/>
</dbReference>
<evidence type="ECO:0000256" key="2">
    <source>
        <dbReference type="ARBA" id="ARBA00022723"/>
    </source>
</evidence>
<dbReference type="Gene3D" id="3.30.1120.10">
    <property type="match status" value="1"/>
</dbReference>
<dbReference type="AlphaFoldDB" id="A0A5C5UYE3"/>
<proteinExistence type="inferred from homology"/>
<comment type="caution">
    <text evidence="6">The sequence shown here is derived from an EMBL/GenBank/DDBJ whole genome shotgun (WGS) entry which is preliminary data.</text>
</comment>
<dbReference type="CDD" id="cd16146">
    <property type="entry name" value="ARS_like"/>
    <property type="match status" value="1"/>
</dbReference>
<dbReference type="InterPro" id="IPR000917">
    <property type="entry name" value="Sulfatase_N"/>
</dbReference>
<comment type="similarity">
    <text evidence="1">Belongs to the sulfatase family.</text>
</comment>
<keyword evidence="7" id="KW-1185">Reference proteome</keyword>
<evidence type="ECO:0000256" key="1">
    <source>
        <dbReference type="ARBA" id="ARBA00008779"/>
    </source>
</evidence>
<dbReference type="SUPFAM" id="SSF53649">
    <property type="entry name" value="Alkaline phosphatase-like"/>
    <property type="match status" value="1"/>
</dbReference>
<feature type="domain" description="Sulfatase N-terminal" evidence="5">
    <location>
        <begin position="53"/>
        <end position="371"/>
    </location>
</feature>
<sequence length="634" mass="71937">MYQLVPGTMADFRSSVEDFRRSCVTSRVCLLLSVVFAQFWCAGLSFAEQPGRPNVIVIMTDDQGYGEFSCHGNPLIETPSIDQLASESVRLTDFHVSPMCTPTRGQLLTGLDAFRNGAINVSSGRTLLRPELKTMANVFREAGYRTGIFGKWHLGDNYPFRPEDRGFDEALWFPSSHINSVPDFWDNDYFDDTYLRNGEREVHDGYCTDVFFQEAMNWLESNDSDQPSFAYIPLNSAHWPWFVPEKYRQEVQAAVEANPEVTEHLLPQKRKNLISFLAMGSNIDDNVGRLLRFLDDKDLANNTIVVFLTDNGSTMGPDYFNAGMRGKKTTLWEGGHRVPCFVRFPNVLQAQDVSTLSHVQDLLPTLADLVGCEGQLPENLDGESLAPIFRGETDSIDDRMLVINYSRMPTFRVTYTDGNPAIPRKEGACVMWKNWRFLENRMLFDVSKDLHQDHNVAAENPEVVEAMRSHLNKWWDGVKDQVMEPQRVIIGHSSENPMLLSACEWLDVFVDQQIQIRRGVEKNGVSHVEVAEPGTYEFELRRWPRESGFRLSDGCPEVEVTDGTFVEGKALPIHQGRLRIGSEFDQTVEANSEGTCFQFKANLNAGPIELESWMLDSAGNEVCGAYYVYVNRFD</sequence>
<dbReference type="EC" id="3.1.6.1" evidence="6"/>
<gene>
    <name evidence="6" type="primary">atsA_75</name>
    <name evidence="6" type="ORF">KOR42_54550</name>
</gene>
<evidence type="ECO:0000256" key="3">
    <source>
        <dbReference type="ARBA" id="ARBA00022801"/>
    </source>
</evidence>
<dbReference type="Gene3D" id="3.40.720.10">
    <property type="entry name" value="Alkaline Phosphatase, subunit A"/>
    <property type="match status" value="1"/>
</dbReference>
<evidence type="ECO:0000313" key="6">
    <source>
        <dbReference type="EMBL" id="TWT30527.1"/>
    </source>
</evidence>
<dbReference type="GO" id="GO:0004065">
    <property type="term" value="F:arylsulfatase activity"/>
    <property type="evidence" value="ECO:0007669"/>
    <property type="project" value="UniProtKB-EC"/>
</dbReference>
<dbReference type="InterPro" id="IPR024607">
    <property type="entry name" value="Sulfatase_CS"/>
</dbReference>
<dbReference type="PANTHER" id="PTHR42693:SF53">
    <property type="entry name" value="ENDO-4-O-SULFATASE"/>
    <property type="match status" value="1"/>
</dbReference>
<dbReference type="EMBL" id="SIHI01000104">
    <property type="protein sequence ID" value="TWT30527.1"/>
    <property type="molecule type" value="Genomic_DNA"/>
</dbReference>
<dbReference type="Pfam" id="PF00884">
    <property type="entry name" value="Sulfatase"/>
    <property type="match status" value="1"/>
</dbReference>
<evidence type="ECO:0000313" key="7">
    <source>
        <dbReference type="Proteomes" id="UP000317243"/>
    </source>
</evidence>
<keyword evidence="2" id="KW-0479">Metal-binding</keyword>
<reference evidence="6 7" key="1">
    <citation type="submission" date="2019-02" db="EMBL/GenBank/DDBJ databases">
        <title>Deep-cultivation of Planctomycetes and their phenomic and genomic characterization uncovers novel biology.</title>
        <authorList>
            <person name="Wiegand S."/>
            <person name="Jogler M."/>
            <person name="Boedeker C."/>
            <person name="Pinto D."/>
            <person name="Vollmers J."/>
            <person name="Rivas-Marin E."/>
            <person name="Kohn T."/>
            <person name="Peeters S.H."/>
            <person name="Heuer A."/>
            <person name="Rast P."/>
            <person name="Oberbeckmann S."/>
            <person name="Bunk B."/>
            <person name="Jeske O."/>
            <person name="Meyerdierks A."/>
            <person name="Storesund J.E."/>
            <person name="Kallscheuer N."/>
            <person name="Luecker S."/>
            <person name="Lage O.M."/>
            <person name="Pohl T."/>
            <person name="Merkel B.J."/>
            <person name="Hornburger P."/>
            <person name="Mueller R.-W."/>
            <person name="Bruemmer F."/>
            <person name="Labrenz M."/>
            <person name="Spormann A.M."/>
            <person name="Op Den Camp H."/>
            <person name="Overmann J."/>
            <person name="Amann R."/>
            <person name="Jetten M.S.M."/>
            <person name="Mascher T."/>
            <person name="Medema M.H."/>
            <person name="Devos D.P."/>
            <person name="Kaster A.-K."/>
            <person name="Ovreas L."/>
            <person name="Rohde M."/>
            <person name="Galperin M.Y."/>
            <person name="Jogler C."/>
        </authorList>
    </citation>
    <scope>NUCLEOTIDE SEQUENCE [LARGE SCALE GENOMIC DNA]</scope>
    <source>
        <strain evidence="6 7">KOR42</strain>
    </source>
</reference>
<accession>A0A5C5UYE3</accession>
<organism evidence="6 7">
    <name type="scientific">Thalassoglobus neptunius</name>
    <dbReference type="NCBI Taxonomy" id="1938619"/>
    <lineage>
        <taxon>Bacteria</taxon>
        <taxon>Pseudomonadati</taxon>
        <taxon>Planctomycetota</taxon>
        <taxon>Planctomycetia</taxon>
        <taxon>Planctomycetales</taxon>
        <taxon>Planctomycetaceae</taxon>
        <taxon>Thalassoglobus</taxon>
    </lineage>
</organism>
<dbReference type="Proteomes" id="UP000317243">
    <property type="component" value="Unassembled WGS sequence"/>
</dbReference>